<name>A0A450WDB2_9GAMM</name>
<proteinExistence type="predicted"/>
<organism evidence="1">
    <name type="scientific">Candidatus Kentrum sp. LPFa</name>
    <dbReference type="NCBI Taxonomy" id="2126335"/>
    <lineage>
        <taxon>Bacteria</taxon>
        <taxon>Pseudomonadati</taxon>
        <taxon>Pseudomonadota</taxon>
        <taxon>Gammaproteobacteria</taxon>
        <taxon>Candidatus Kentrum</taxon>
    </lineage>
</organism>
<evidence type="ECO:0000313" key="1">
    <source>
        <dbReference type="EMBL" id="VFK15005.1"/>
    </source>
</evidence>
<sequence>MYIATLKPPAPAFGEAGLWIANDPGACPIYETTLARHRAHRFPSERAAWAAIAHVRESYAYGNACVEEA</sequence>
<accession>A0A450WDB2</accession>
<dbReference type="EMBL" id="CAADFK010000071">
    <property type="protein sequence ID" value="VFK15005.1"/>
    <property type="molecule type" value="Genomic_DNA"/>
</dbReference>
<reference evidence="1" key="1">
    <citation type="submission" date="2019-02" db="EMBL/GenBank/DDBJ databases">
        <authorList>
            <person name="Gruber-Vodicka R. H."/>
            <person name="Seah K. B. B."/>
        </authorList>
    </citation>
    <scope>NUCLEOTIDE SEQUENCE</scope>
    <source>
        <strain evidence="1">BECK_S313</strain>
    </source>
</reference>
<dbReference type="AlphaFoldDB" id="A0A450WDB2"/>
<protein>
    <submittedName>
        <fullName evidence="1">Uncharacterized protein</fullName>
    </submittedName>
</protein>
<gene>
    <name evidence="1" type="ORF">BECKLPF1236B_GA0070989_107112</name>
</gene>